<reference evidence="2 3" key="1">
    <citation type="submission" date="2021-07" db="EMBL/GenBank/DDBJ databases">
        <authorList>
            <person name="So Y."/>
        </authorList>
    </citation>
    <scope>NUCLEOTIDE SEQUENCE [LARGE SCALE GENOMIC DNA]</scope>
    <source>
        <strain evidence="2 3">HJA6</strain>
    </source>
</reference>
<dbReference type="Proteomes" id="UP001196565">
    <property type="component" value="Unassembled WGS sequence"/>
</dbReference>
<protein>
    <submittedName>
        <fullName evidence="2">Uncharacterized protein</fullName>
    </submittedName>
</protein>
<proteinExistence type="predicted"/>
<keyword evidence="1" id="KW-0732">Signal</keyword>
<comment type="caution">
    <text evidence="2">The sequence shown here is derived from an EMBL/GenBank/DDBJ whole genome shotgun (WGS) entry which is preliminary data.</text>
</comment>
<organism evidence="2 3">
    <name type="scientific">Roseomonas alba</name>
    <dbReference type="NCBI Taxonomy" id="2846776"/>
    <lineage>
        <taxon>Bacteria</taxon>
        <taxon>Pseudomonadati</taxon>
        <taxon>Pseudomonadota</taxon>
        <taxon>Alphaproteobacteria</taxon>
        <taxon>Acetobacterales</taxon>
        <taxon>Roseomonadaceae</taxon>
        <taxon>Roseomonas</taxon>
    </lineage>
</organism>
<evidence type="ECO:0000313" key="2">
    <source>
        <dbReference type="EMBL" id="MBW6397345.1"/>
    </source>
</evidence>
<gene>
    <name evidence="2" type="ORF">KPL78_05755</name>
</gene>
<feature type="chain" id="PRO_5045364809" evidence="1">
    <location>
        <begin position="23"/>
        <end position="228"/>
    </location>
</feature>
<keyword evidence="3" id="KW-1185">Reference proteome</keyword>
<dbReference type="EMBL" id="JAHYBZ010000002">
    <property type="protein sequence ID" value="MBW6397345.1"/>
    <property type="molecule type" value="Genomic_DNA"/>
</dbReference>
<name>A0ABS7A4Z5_9PROT</name>
<evidence type="ECO:0000256" key="1">
    <source>
        <dbReference type="SAM" id="SignalP"/>
    </source>
</evidence>
<accession>A0ABS7A4Z5</accession>
<feature type="signal peptide" evidence="1">
    <location>
        <begin position="1"/>
        <end position="22"/>
    </location>
</feature>
<sequence>MIGRRGLAGLAALLLPAGAAQALEQAAATRALFAGTEDGRRGVSMACSGFGAWGPEADGLSVVVVPDDDDLRIALMRSGADGAPEIVAGPVSIEPITIDPLWSCLLDVDRLAPVGERPVIAVRIRNSYTSTGRSTSTEALHLLLRDGTTLRPIFGGLLSAAHSEAGPRGRRTSWQRRWVVVTAGRGRGGMPDLEVRDRRNNAVVSRHRWGGEGYVPPVFDRTPPLGPG</sequence>
<evidence type="ECO:0000313" key="3">
    <source>
        <dbReference type="Proteomes" id="UP001196565"/>
    </source>
</evidence>
<dbReference type="RefSeq" id="WP_219761969.1">
    <property type="nucleotide sequence ID" value="NZ_JAHYBZ010000002.1"/>
</dbReference>